<proteinExistence type="inferred from homology"/>
<dbReference type="Proteomes" id="UP000319257">
    <property type="component" value="Unassembled WGS sequence"/>
</dbReference>
<comment type="similarity">
    <text evidence="1">Belongs to the GMC oxidoreductase family.</text>
</comment>
<dbReference type="PANTHER" id="PTHR11552">
    <property type="entry name" value="GLUCOSE-METHANOL-CHOLINE GMC OXIDOREDUCTASE"/>
    <property type="match status" value="1"/>
</dbReference>
<dbReference type="InParanoid" id="A0A507AP40"/>
<evidence type="ECO:0000313" key="4">
    <source>
        <dbReference type="Proteomes" id="UP000319257"/>
    </source>
</evidence>
<accession>A0A507AP40</accession>
<dbReference type="InterPro" id="IPR012132">
    <property type="entry name" value="GMC_OxRdtase"/>
</dbReference>
<comment type="caution">
    <text evidence="3">The sequence shown here is derived from an EMBL/GenBank/DDBJ whole genome shotgun (WGS) entry which is preliminary data.</text>
</comment>
<feature type="domain" description="Glucose-methanol-choline oxidoreductase C-terminal" evidence="2">
    <location>
        <begin position="30"/>
        <end position="97"/>
    </location>
</feature>
<gene>
    <name evidence="3" type="ORF">E0L32_000822</name>
</gene>
<dbReference type="AlphaFoldDB" id="A0A507AP40"/>
<dbReference type="GO" id="GO:0044550">
    <property type="term" value="P:secondary metabolite biosynthetic process"/>
    <property type="evidence" value="ECO:0007669"/>
    <property type="project" value="TreeGrafter"/>
</dbReference>
<dbReference type="Gene3D" id="3.50.50.60">
    <property type="entry name" value="FAD/NAD(P)-binding domain"/>
    <property type="match status" value="1"/>
</dbReference>
<keyword evidence="4" id="KW-1185">Reference proteome</keyword>
<dbReference type="GeneID" id="41968269"/>
<dbReference type="InterPro" id="IPR007867">
    <property type="entry name" value="GMC_OxRtase_C"/>
</dbReference>
<dbReference type="EMBL" id="SKBQ01000003">
    <property type="protein sequence ID" value="TPX12645.1"/>
    <property type="molecule type" value="Genomic_DNA"/>
</dbReference>
<protein>
    <recommendedName>
        <fullName evidence="2">Glucose-methanol-choline oxidoreductase C-terminal domain-containing protein</fullName>
    </recommendedName>
</protein>
<evidence type="ECO:0000256" key="1">
    <source>
        <dbReference type="ARBA" id="ARBA00010790"/>
    </source>
</evidence>
<dbReference type="Pfam" id="PF05199">
    <property type="entry name" value="GMC_oxred_C"/>
    <property type="match status" value="1"/>
</dbReference>
<dbReference type="GO" id="GO:0050660">
    <property type="term" value="F:flavin adenine dinucleotide binding"/>
    <property type="evidence" value="ECO:0007669"/>
    <property type="project" value="InterPro"/>
</dbReference>
<dbReference type="InterPro" id="IPR036188">
    <property type="entry name" value="FAD/NAD-bd_sf"/>
</dbReference>
<dbReference type="SUPFAM" id="SSF51905">
    <property type="entry name" value="FAD/NAD(P)-binding domain"/>
    <property type="match status" value="1"/>
</dbReference>
<dbReference type="PANTHER" id="PTHR11552:SF115">
    <property type="entry name" value="DEHYDROGENASE XPTC-RELATED"/>
    <property type="match status" value="1"/>
</dbReference>
<dbReference type="RefSeq" id="XP_030994356.1">
    <property type="nucleotide sequence ID" value="XM_031143063.1"/>
</dbReference>
<dbReference type="GO" id="GO:0016614">
    <property type="term" value="F:oxidoreductase activity, acting on CH-OH group of donors"/>
    <property type="evidence" value="ECO:0007669"/>
    <property type="project" value="InterPro"/>
</dbReference>
<evidence type="ECO:0000313" key="3">
    <source>
        <dbReference type="EMBL" id="TPX12645.1"/>
    </source>
</evidence>
<evidence type="ECO:0000259" key="2">
    <source>
        <dbReference type="Pfam" id="PF05199"/>
    </source>
</evidence>
<sequence>MKFYKTVFDLDFAPYGPVETAPGIGVEGAELEDWIRRVIIPTHFYPITTAAKKPKECGGVVAEDLTSHGTQRLSMADASILPMFPGTNTQQPTYMVAEKVIAFP</sequence>
<dbReference type="Gene3D" id="3.30.560.10">
    <property type="entry name" value="Glucose Oxidase, domain 3"/>
    <property type="match status" value="1"/>
</dbReference>
<name>A0A507AP40_9PEZI</name>
<reference evidence="3 4" key="1">
    <citation type="submission" date="2019-06" db="EMBL/GenBank/DDBJ databases">
        <title>Draft genome sequence of the filamentous fungus Phialemoniopsis curvata isolated from diesel fuel.</title>
        <authorList>
            <person name="Varaljay V.A."/>
            <person name="Lyon W.J."/>
            <person name="Crouch A.L."/>
            <person name="Drake C.E."/>
            <person name="Hollomon J.M."/>
            <person name="Nadeau L.J."/>
            <person name="Nunn H.S."/>
            <person name="Stevenson B.S."/>
            <person name="Bojanowski C.L."/>
            <person name="Crookes-Goodson W.J."/>
        </authorList>
    </citation>
    <scope>NUCLEOTIDE SEQUENCE [LARGE SCALE GENOMIC DNA]</scope>
    <source>
        <strain evidence="3 4">D216</strain>
    </source>
</reference>
<dbReference type="OrthoDB" id="269227at2759"/>
<organism evidence="3 4">
    <name type="scientific">Thyridium curvatum</name>
    <dbReference type="NCBI Taxonomy" id="1093900"/>
    <lineage>
        <taxon>Eukaryota</taxon>
        <taxon>Fungi</taxon>
        <taxon>Dikarya</taxon>
        <taxon>Ascomycota</taxon>
        <taxon>Pezizomycotina</taxon>
        <taxon>Sordariomycetes</taxon>
        <taxon>Sordariomycetidae</taxon>
        <taxon>Thyridiales</taxon>
        <taxon>Thyridiaceae</taxon>
        <taxon>Thyridium</taxon>
    </lineage>
</organism>